<accession>A0A9I9CUP0</accession>
<dbReference type="Gramene" id="MELO3C008855.2.1">
    <property type="protein sequence ID" value="MELO3C008855.2.1"/>
    <property type="gene ID" value="MELO3C008855.2"/>
</dbReference>
<feature type="compositionally biased region" description="Basic and acidic residues" evidence="1">
    <location>
        <begin position="36"/>
        <end position="54"/>
    </location>
</feature>
<proteinExistence type="predicted"/>
<evidence type="ECO:0000256" key="1">
    <source>
        <dbReference type="SAM" id="MobiDB-lite"/>
    </source>
</evidence>
<organism evidence="2">
    <name type="scientific">Cucumis melo</name>
    <name type="common">Muskmelon</name>
    <dbReference type="NCBI Taxonomy" id="3656"/>
    <lineage>
        <taxon>Eukaryota</taxon>
        <taxon>Viridiplantae</taxon>
        <taxon>Streptophyta</taxon>
        <taxon>Embryophyta</taxon>
        <taxon>Tracheophyta</taxon>
        <taxon>Spermatophyta</taxon>
        <taxon>Magnoliopsida</taxon>
        <taxon>eudicotyledons</taxon>
        <taxon>Gunneridae</taxon>
        <taxon>Pentapetalae</taxon>
        <taxon>rosids</taxon>
        <taxon>fabids</taxon>
        <taxon>Cucurbitales</taxon>
        <taxon>Cucurbitaceae</taxon>
        <taxon>Benincaseae</taxon>
        <taxon>Cucumis</taxon>
    </lineage>
</organism>
<evidence type="ECO:0000313" key="2">
    <source>
        <dbReference type="EnsemblPlants" id="MELO3C008855.2.1"/>
    </source>
</evidence>
<sequence length="62" mass="6638">MTKLWGGEQATCAAAKRADDNRLVSSGGCLVYRESRGSENRDEAFSGRGKDSESRGGQTLLT</sequence>
<feature type="region of interest" description="Disordered" evidence="1">
    <location>
        <begin position="36"/>
        <end position="62"/>
    </location>
</feature>
<name>A0A9I9CUP0_CUCME</name>
<dbReference type="EnsemblPlants" id="MELO3C008855.2.1">
    <property type="protein sequence ID" value="MELO3C008855.2.1"/>
    <property type="gene ID" value="MELO3C008855.2"/>
</dbReference>
<dbReference type="AlphaFoldDB" id="A0A9I9CUP0"/>
<protein>
    <submittedName>
        <fullName evidence="2">Uncharacterized protein</fullName>
    </submittedName>
</protein>
<reference evidence="2" key="1">
    <citation type="submission" date="2023-03" db="UniProtKB">
        <authorList>
            <consortium name="EnsemblPlants"/>
        </authorList>
    </citation>
    <scope>IDENTIFICATION</scope>
</reference>